<dbReference type="InterPro" id="IPR034624">
    <property type="entry name" value="Xylonate_dehydratase_2"/>
</dbReference>
<dbReference type="InterPro" id="IPR029017">
    <property type="entry name" value="Enolase-like_N"/>
</dbReference>
<dbReference type="CDD" id="cd03316">
    <property type="entry name" value="MR_like"/>
    <property type="match status" value="1"/>
</dbReference>
<dbReference type="Pfam" id="PF13378">
    <property type="entry name" value="MR_MLE_C"/>
    <property type="match status" value="1"/>
</dbReference>
<dbReference type="Proteomes" id="UP000198518">
    <property type="component" value="Unassembled WGS sequence"/>
</dbReference>
<dbReference type="SUPFAM" id="SSF54826">
    <property type="entry name" value="Enolase N-terminal domain-like"/>
    <property type="match status" value="1"/>
</dbReference>
<proteinExistence type="predicted"/>
<dbReference type="SFLD" id="SFLDS00001">
    <property type="entry name" value="Enolase"/>
    <property type="match status" value="1"/>
</dbReference>
<dbReference type="Gene3D" id="3.30.390.10">
    <property type="entry name" value="Enolase-like, N-terminal domain"/>
    <property type="match status" value="1"/>
</dbReference>
<dbReference type="SFLD" id="SFLDG00179">
    <property type="entry name" value="mandelate_racemase"/>
    <property type="match status" value="1"/>
</dbReference>
<dbReference type="OrthoDB" id="42605at2157"/>
<keyword evidence="1" id="KW-0456">Lyase</keyword>
<dbReference type="PANTHER" id="PTHR48080:SF2">
    <property type="entry name" value="D-GALACTONATE DEHYDRATASE"/>
    <property type="match status" value="1"/>
</dbReference>
<dbReference type="PANTHER" id="PTHR48080">
    <property type="entry name" value="D-GALACTONATE DEHYDRATASE-RELATED"/>
    <property type="match status" value="1"/>
</dbReference>
<dbReference type="EMBL" id="FOJA01000001">
    <property type="protein sequence ID" value="SEW04296.1"/>
    <property type="molecule type" value="Genomic_DNA"/>
</dbReference>
<dbReference type="SFLD" id="SFLDF00564">
    <property type="entry name" value="xylonate_dehydratase_2"/>
    <property type="match status" value="1"/>
</dbReference>
<dbReference type="SMART" id="SM00922">
    <property type="entry name" value="MR_MLE"/>
    <property type="match status" value="1"/>
</dbReference>
<protein>
    <submittedName>
        <fullName evidence="3">Gluconate dehydratase</fullName>
    </submittedName>
</protein>
<dbReference type="InterPro" id="IPR013342">
    <property type="entry name" value="Mandelate_racemase_C"/>
</dbReference>
<evidence type="ECO:0000313" key="4">
    <source>
        <dbReference type="Proteomes" id="UP000198518"/>
    </source>
</evidence>
<evidence type="ECO:0000256" key="1">
    <source>
        <dbReference type="ARBA" id="ARBA00023239"/>
    </source>
</evidence>
<dbReference type="InterPro" id="IPR029065">
    <property type="entry name" value="Enolase_C-like"/>
</dbReference>
<sequence length="412" mass="45631">MTKNYADLHDPNAEYTMRELSAGTMGVDGDRPAPRDLEITDVQTTMVDGNFPWTLVRVYTDAGVVGTGEAYWGAGVPELIERMKPFVVGENPLDIDRLFEHLVQKMSGEGSVEGITVTAISGIEVALHDLAGKVLGVPAYQLLGGKYRDEVRVYCDCHTEAEADPEACADEAERVVEELGYDALKFDLDVPSGLEKDRANRHLRPGEIRHKVDIVEAVTERVRDRADVAFDCHWTFSGGSAKRLASELEEYDVWWLEDPVPPENLEVQEAVTKSTTTPIAVGENRYRVTEERRLIENQAVDIVAPDLPKVGGMRETRKVADVANQYYVPVAMHNVSSPVATMASAHVGAAIPNSLAVEYHSYELDWWSDLVEEDVIEDGYIEIPEQPGLGITLDMDAVEEHMVDGETLFDEA</sequence>
<dbReference type="InterPro" id="IPR034593">
    <property type="entry name" value="DgoD-like"/>
</dbReference>
<dbReference type="GO" id="GO:0009063">
    <property type="term" value="P:amino acid catabolic process"/>
    <property type="evidence" value="ECO:0007669"/>
    <property type="project" value="InterPro"/>
</dbReference>
<accession>A0A1I0NTS5</accession>
<dbReference type="Gene3D" id="3.20.20.120">
    <property type="entry name" value="Enolase-like C-terminal domain"/>
    <property type="match status" value="1"/>
</dbReference>
<feature type="domain" description="Mandelate racemase/muconate lactonizing enzyme C-terminal" evidence="2">
    <location>
        <begin position="165"/>
        <end position="278"/>
    </location>
</feature>
<dbReference type="InterPro" id="IPR018110">
    <property type="entry name" value="Mandel_Rmase/mucon_lact_enz_CS"/>
</dbReference>
<dbReference type="GO" id="GO:0050401">
    <property type="term" value="F:xylonate dehydratase activity"/>
    <property type="evidence" value="ECO:0007669"/>
    <property type="project" value="InterPro"/>
</dbReference>
<dbReference type="InterPro" id="IPR013341">
    <property type="entry name" value="Mandelate_racemase_N_dom"/>
</dbReference>
<evidence type="ECO:0000259" key="2">
    <source>
        <dbReference type="SMART" id="SM00922"/>
    </source>
</evidence>
<dbReference type="AlphaFoldDB" id="A0A1I0NTS5"/>
<dbReference type="RefSeq" id="WP_089668353.1">
    <property type="nucleotide sequence ID" value="NZ_FOJA01000001.1"/>
</dbReference>
<organism evidence="3 4">
    <name type="scientific">Halobacterium jilantaiense</name>
    <dbReference type="NCBI Taxonomy" id="355548"/>
    <lineage>
        <taxon>Archaea</taxon>
        <taxon>Methanobacteriati</taxon>
        <taxon>Methanobacteriota</taxon>
        <taxon>Stenosarchaea group</taxon>
        <taxon>Halobacteria</taxon>
        <taxon>Halobacteriales</taxon>
        <taxon>Halobacteriaceae</taxon>
        <taxon>Halobacterium</taxon>
    </lineage>
</organism>
<dbReference type="SUPFAM" id="SSF51604">
    <property type="entry name" value="Enolase C-terminal domain-like"/>
    <property type="match status" value="1"/>
</dbReference>
<keyword evidence="4" id="KW-1185">Reference proteome</keyword>
<reference evidence="3 4" key="1">
    <citation type="submission" date="2016-10" db="EMBL/GenBank/DDBJ databases">
        <authorList>
            <person name="de Groot N.N."/>
        </authorList>
    </citation>
    <scope>NUCLEOTIDE SEQUENCE [LARGE SCALE GENOMIC DNA]</scope>
    <source>
        <strain evidence="3 4">CGMCC 1.5337</strain>
    </source>
</reference>
<dbReference type="STRING" id="355548.SAMN04487945_1099"/>
<name>A0A1I0NTS5_9EURY</name>
<gene>
    <name evidence="3" type="ORF">SAMN04487945_1099</name>
</gene>
<dbReference type="InterPro" id="IPR036849">
    <property type="entry name" value="Enolase-like_C_sf"/>
</dbReference>
<evidence type="ECO:0000313" key="3">
    <source>
        <dbReference type="EMBL" id="SEW04296.1"/>
    </source>
</evidence>
<dbReference type="PROSITE" id="PS00909">
    <property type="entry name" value="MR_MLE_2"/>
    <property type="match status" value="1"/>
</dbReference>
<dbReference type="Pfam" id="PF02746">
    <property type="entry name" value="MR_MLE_N"/>
    <property type="match status" value="1"/>
</dbReference>